<organism evidence="2 3">
    <name type="scientific">Ruania alkalisoli</name>
    <dbReference type="NCBI Taxonomy" id="2779775"/>
    <lineage>
        <taxon>Bacteria</taxon>
        <taxon>Bacillati</taxon>
        <taxon>Actinomycetota</taxon>
        <taxon>Actinomycetes</taxon>
        <taxon>Micrococcales</taxon>
        <taxon>Ruaniaceae</taxon>
        <taxon>Ruania</taxon>
    </lineage>
</organism>
<evidence type="ECO:0000259" key="1">
    <source>
        <dbReference type="Pfam" id="PF07883"/>
    </source>
</evidence>
<dbReference type="RefSeq" id="WP_193496550.1">
    <property type="nucleotide sequence ID" value="NZ_CP063169.1"/>
</dbReference>
<dbReference type="Pfam" id="PF07883">
    <property type="entry name" value="Cupin_2"/>
    <property type="match status" value="1"/>
</dbReference>
<dbReference type="KEGG" id="halt:IM660_14515"/>
<dbReference type="EMBL" id="CP063169">
    <property type="protein sequence ID" value="QOR69857.1"/>
    <property type="molecule type" value="Genomic_DNA"/>
</dbReference>
<reference evidence="2 3" key="1">
    <citation type="submission" date="2020-10" db="EMBL/GenBank/DDBJ databases">
        <title>Haloactinobacterium sp. RN3S43, a bacterium isolated from saline soil.</title>
        <authorList>
            <person name="Sun J.-Q."/>
        </authorList>
    </citation>
    <scope>NUCLEOTIDE SEQUENCE [LARGE SCALE GENOMIC DNA]</scope>
    <source>
        <strain evidence="2 3">RN3S43</strain>
    </source>
</reference>
<feature type="domain" description="Cupin type-2" evidence="1">
    <location>
        <begin position="55"/>
        <end position="91"/>
    </location>
</feature>
<keyword evidence="3" id="KW-1185">Reference proteome</keyword>
<dbReference type="InterPro" id="IPR013096">
    <property type="entry name" value="Cupin_2"/>
</dbReference>
<gene>
    <name evidence="2" type="ORF">IM660_14515</name>
</gene>
<dbReference type="InterPro" id="IPR014710">
    <property type="entry name" value="RmlC-like_jellyroll"/>
</dbReference>
<proteinExistence type="predicted"/>
<dbReference type="InterPro" id="IPR011051">
    <property type="entry name" value="RmlC_Cupin_sf"/>
</dbReference>
<dbReference type="AlphaFoldDB" id="A0A7M1SRT7"/>
<name>A0A7M1SRT7_9MICO</name>
<dbReference type="SUPFAM" id="SSF51182">
    <property type="entry name" value="RmlC-like cupins"/>
    <property type="match status" value="1"/>
</dbReference>
<accession>A0A7M1SRT7</accession>
<evidence type="ECO:0000313" key="3">
    <source>
        <dbReference type="Proteomes" id="UP000593758"/>
    </source>
</evidence>
<dbReference type="Proteomes" id="UP000593758">
    <property type="component" value="Chromosome"/>
</dbReference>
<sequence length="110" mass="11694">MATTVRIFHSDRRDGVGMGESRIEISPGVRVEEGLPFSAYSAHFGAGETAQLPASYEEVWVVVSGQLRIRSDGLEVVAGAGDYVYVPRDSPGVVDAMEATTLVCVSVPAH</sequence>
<evidence type="ECO:0000313" key="2">
    <source>
        <dbReference type="EMBL" id="QOR69857.1"/>
    </source>
</evidence>
<dbReference type="Gene3D" id="2.60.120.10">
    <property type="entry name" value="Jelly Rolls"/>
    <property type="match status" value="1"/>
</dbReference>
<protein>
    <submittedName>
        <fullName evidence="2">DUF861 domain-containing protein</fullName>
    </submittedName>
</protein>